<feature type="compositionally biased region" description="Basic residues" evidence="1">
    <location>
        <begin position="105"/>
        <end position="115"/>
    </location>
</feature>
<feature type="region of interest" description="Disordered" evidence="1">
    <location>
        <begin position="100"/>
        <end position="146"/>
    </location>
</feature>
<dbReference type="Proteomes" id="UP000250235">
    <property type="component" value="Unassembled WGS sequence"/>
</dbReference>
<feature type="compositionally biased region" description="Low complexity" evidence="1">
    <location>
        <begin position="128"/>
        <end position="138"/>
    </location>
</feature>
<accession>A0A2Z7C474</accession>
<feature type="compositionally biased region" description="Low complexity" evidence="1">
    <location>
        <begin position="47"/>
        <end position="61"/>
    </location>
</feature>
<organism evidence="2 3">
    <name type="scientific">Dorcoceras hygrometricum</name>
    <dbReference type="NCBI Taxonomy" id="472368"/>
    <lineage>
        <taxon>Eukaryota</taxon>
        <taxon>Viridiplantae</taxon>
        <taxon>Streptophyta</taxon>
        <taxon>Embryophyta</taxon>
        <taxon>Tracheophyta</taxon>
        <taxon>Spermatophyta</taxon>
        <taxon>Magnoliopsida</taxon>
        <taxon>eudicotyledons</taxon>
        <taxon>Gunneridae</taxon>
        <taxon>Pentapetalae</taxon>
        <taxon>asterids</taxon>
        <taxon>lamiids</taxon>
        <taxon>Lamiales</taxon>
        <taxon>Gesneriaceae</taxon>
        <taxon>Didymocarpoideae</taxon>
        <taxon>Trichosporeae</taxon>
        <taxon>Loxocarpinae</taxon>
        <taxon>Dorcoceras</taxon>
    </lineage>
</organism>
<evidence type="ECO:0000313" key="3">
    <source>
        <dbReference type="Proteomes" id="UP000250235"/>
    </source>
</evidence>
<feature type="region of interest" description="Disordered" evidence="1">
    <location>
        <begin position="42"/>
        <end position="65"/>
    </location>
</feature>
<sequence>MQHAIINAMKCMRAIENWIARPAYRLANHLKRASIPRTANRPVEIIGPSSSGPVSPSQLGGRHSNPVVTTPMIALYFSGTTHQSASHNVAPNQVLTTRTELKSTRNAHPKAHASRRFTDLTARRHSTSRSSSNADSGSLMGSKRKS</sequence>
<gene>
    <name evidence="2" type="ORF">F511_34638</name>
</gene>
<reference evidence="2 3" key="1">
    <citation type="journal article" date="2015" name="Proc. Natl. Acad. Sci. U.S.A.">
        <title>The resurrection genome of Boea hygrometrica: A blueprint for survival of dehydration.</title>
        <authorList>
            <person name="Xiao L."/>
            <person name="Yang G."/>
            <person name="Zhang L."/>
            <person name="Yang X."/>
            <person name="Zhao S."/>
            <person name="Ji Z."/>
            <person name="Zhou Q."/>
            <person name="Hu M."/>
            <person name="Wang Y."/>
            <person name="Chen M."/>
            <person name="Xu Y."/>
            <person name="Jin H."/>
            <person name="Xiao X."/>
            <person name="Hu G."/>
            <person name="Bao F."/>
            <person name="Hu Y."/>
            <person name="Wan P."/>
            <person name="Li L."/>
            <person name="Deng X."/>
            <person name="Kuang T."/>
            <person name="Xiang C."/>
            <person name="Zhu J.K."/>
            <person name="Oliver M.J."/>
            <person name="He Y."/>
        </authorList>
    </citation>
    <scope>NUCLEOTIDE SEQUENCE [LARGE SCALE GENOMIC DNA]</scope>
    <source>
        <strain evidence="3">cv. XS01</strain>
    </source>
</reference>
<dbReference type="AlphaFoldDB" id="A0A2Z7C474"/>
<keyword evidence="3" id="KW-1185">Reference proteome</keyword>
<evidence type="ECO:0000256" key="1">
    <source>
        <dbReference type="SAM" id="MobiDB-lite"/>
    </source>
</evidence>
<name>A0A2Z7C474_9LAMI</name>
<dbReference type="EMBL" id="KV001350">
    <property type="protein sequence ID" value="KZV39035.1"/>
    <property type="molecule type" value="Genomic_DNA"/>
</dbReference>
<proteinExistence type="predicted"/>
<protein>
    <submittedName>
        <fullName evidence="2">Uncharacterized protein</fullName>
    </submittedName>
</protein>
<evidence type="ECO:0000313" key="2">
    <source>
        <dbReference type="EMBL" id="KZV39035.1"/>
    </source>
</evidence>